<dbReference type="Proteomes" id="UP000030700">
    <property type="component" value="Unassembled WGS sequence"/>
</dbReference>
<dbReference type="STRING" id="1499966.U14_02852"/>
<evidence type="ECO:0000313" key="1">
    <source>
        <dbReference type="EMBL" id="GAK51607.1"/>
    </source>
</evidence>
<dbReference type="EMBL" id="DF820457">
    <property type="protein sequence ID" value="GAK51607.1"/>
    <property type="molecule type" value="Genomic_DNA"/>
</dbReference>
<organism evidence="1">
    <name type="scientific">Candidatus Moduliflexus flocculans</name>
    <dbReference type="NCBI Taxonomy" id="1499966"/>
    <lineage>
        <taxon>Bacteria</taxon>
        <taxon>Candidatus Moduliflexota</taxon>
        <taxon>Candidatus Moduliflexia</taxon>
        <taxon>Candidatus Moduliflexales</taxon>
        <taxon>Candidatus Moduliflexaceae</taxon>
    </lineage>
</organism>
<evidence type="ECO:0000313" key="2">
    <source>
        <dbReference type="Proteomes" id="UP000030700"/>
    </source>
</evidence>
<proteinExistence type="predicted"/>
<protein>
    <submittedName>
        <fullName evidence="1">Radical SAM domain protein</fullName>
    </submittedName>
</protein>
<reference evidence="1" key="1">
    <citation type="journal article" date="2015" name="PeerJ">
        <title>First genomic representation of candidate bacterial phylum KSB3 points to enhanced environmental sensing as a trigger of wastewater bulking.</title>
        <authorList>
            <person name="Sekiguchi Y."/>
            <person name="Ohashi A."/>
            <person name="Parks D.H."/>
            <person name="Yamauchi T."/>
            <person name="Tyson G.W."/>
            <person name="Hugenholtz P."/>
        </authorList>
    </citation>
    <scope>NUCLEOTIDE SEQUENCE [LARGE SCALE GENOMIC DNA]</scope>
</reference>
<name>A0A081BMJ1_9BACT</name>
<gene>
    <name evidence="1" type="ORF">U14_02852</name>
</gene>
<dbReference type="AlphaFoldDB" id="A0A081BMJ1"/>
<keyword evidence="2" id="KW-1185">Reference proteome</keyword>
<sequence length="142" mass="15821">MPQRYWISNGGRALETFGAYLPQKPAEHLISEHSGGCRELANTAHFHIDLDGNYLPGLCAGLAIQRDDLGSPLSTEKYPLLSRLYAGGIGALFRYATNEFGFVPAAGYALKCHLCYDIRHFLALGEDRRFEELQPEGHYLYG</sequence>
<accession>A0A081BMJ1</accession>
<dbReference type="HOGENOM" id="CLU_1811981_0_0_0"/>